<evidence type="ECO:0000313" key="1">
    <source>
        <dbReference type="EMBL" id="SVC77444.1"/>
    </source>
</evidence>
<dbReference type="EMBL" id="UINC01110140">
    <property type="protein sequence ID" value="SVC77444.1"/>
    <property type="molecule type" value="Genomic_DNA"/>
</dbReference>
<sequence length="26" mass="3306">VNDKSDKRYEFRKVQIERYVKAEFEK</sequence>
<reference evidence="1" key="1">
    <citation type="submission" date="2018-05" db="EMBL/GenBank/DDBJ databases">
        <authorList>
            <person name="Lanie J.A."/>
            <person name="Ng W.-L."/>
            <person name="Kazmierczak K.M."/>
            <person name="Andrzejewski T.M."/>
            <person name="Davidsen T.M."/>
            <person name="Wayne K.J."/>
            <person name="Tettelin H."/>
            <person name="Glass J.I."/>
            <person name="Rusch D."/>
            <person name="Podicherti R."/>
            <person name="Tsui H.-C.T."/>
            <person name="Winkler M.E."/>
        </authorList>
    </citation>
    <scope>NUCLEOTIDE SEQUENCE</scope>
</reference>
<gene>
    <name evidence="1" type="ORF">METZ01_LOCUS330298</name>
</gene>
<protein>
    <submittedName>
        <fullName evidence="1">Uncharacterized protein</fullName>
    </submittedName>
</protein>
<proteinExistence type="predicted"/>
<name>A0A382PVT6_9ZZZZ</name>
<feature type="non-terminal residue" evidence="1">
    <location>
        <position position="1"/>
    </location>
</feature>
<accession>A0A382PVT6</accession>
<organism evidence="1">
    <name type="scientific">marine metagenome</name>
    <dbReference type="NCBI Taxonomy" id="408172"/>
    <lineage>
        <taxon>unclassified sequences</taxon>
        <taxon>metagenomes</taxon>
        <taxon>ecological metagenomes</taxon>
    </lineage>
</organism>
<feature type="non-terminal residue" evidence="1">
    <location>
        <position position="26"/>
    </location>
</feature>
<dbReference type="AlphaFoldDB" id="A0A382PVT6"/>